<keyword evidence="1 3" id="KW-0732">Signal</keyword>
<feature type="signal peptide" evidence="3">
    <location>
        <begin position="1"/>
        <end position="21"/>
    </location>
</feature>
<protein>
    <submittedName>
        <fullName evidence="5">Stromal cell-derived factor 2</fullName>
    </submittedName>
</protein>
<dbReference type="InterPro" id="IPR016093">
    <property type="entry name" value="MIR_motif"/>
</dbReference>
<dbReference type="SUPFAM" id="SSF82109">
    <property type="entry name" value="MIR domain"/>
    <property type="match status" value="1"/>
</dbReference>
<feature type="domain" description="MIR" evidence="4">
    <location>
        <begin position="24"/>
        <end position="78"/>
    </location>
</feature>
<dbReference type="InterPro" id="IPR036300">
    <property type="entry name" value="MIR_dom_sf"/>
</dbReference>
<keyword evidence="2" id="KW-0677">Repeat</keyword>
<feature type="chain" id="PRO_5002905129" evidence="3">
    <location>
        <begin position="22"/>
        <end position="216"/>
    </location>
</feature>
<proteinExistence type="evidence at transcript level"/>
<dbReference type="PANTHER" id="PTHR46809:SF2">
    <property type="entry name" value="GH21273P"/>
    <property type="match status" value="1"/>
</dbReference>
<dbReference type="PROSITE" id="PS50919">
    <property type="entry name" value="MIR"/>
    <property type="match status" value="2"/>
</dbReference>
<dbReference type="Pfam" id="PF02815">
    <property type="entry name" value="MIR"/>
    <property type="match status" value="1"/>
</dbReference>
<reference evidence="5" key="1">
    <citation type="submission" date="2009-03" db="EMBL/GenBank/DDBJ databases">
        <title>Caligus clemensi ESTs and full-length cDNAs.</title>
        <authorList>
            <person name="Yasuike M."/>
            <person name="von Schalburg K."/>
            <person name="Cooper G."/>
            <person name="Leong J."/>
            <person name="Jones S.R.M."/>
            <person name="Koop B.F."/>
        </authorList>
    </citation>
    <scope>NUCLEOTIDE SEQUENCE</scope>
    <source>
        <tissue evidence="5">Whole</tissue>
    </source>
</reference>
<dbReference type="EMBL" id="BT080775">
    <property type="protein sequence ID" value="ACO15199.1"/>
    <property type="molecule type" value="mRNA"/>
</dbReference>
<organism evidence="5">
    <name type="scientific">Caligus clemensi</name>
    <name type="common">Sea louse</name>
    <dbReference type="NCBI Taxonomy" id="344056"/>
    <lineage>
        <taxon>Eukaryota</taxon>
        <taxon>Metazoa</taxon>
        <taxon>Ecdysozoa</taxon>
        <taxon>Arthropoda</taxon>
        <taxon>Crustacea</taxon>
        <taxon>Multicrustacea</taxon>
        <taxon>Hexanauplia</taxon>
        <taxon>Copepoda</taxon>
        <taxon>Siphonostomatoida</taxon>
        <taxon>Caligidae</taxon>
        <taxon>Caligus</taxon>
    </lineage>
</organism>
<evidence type="ECO:0000256" key="3">
    <source>
        <dbReference type="SAM" id="SignalP"/>
    </source>
</evidence>
<accession>C1C1P6</accession>
<dbReference type="SMART" id="SM00472">
    <property type="entry name" value="MIR"/>
    <property type="match status" value="3"/>
</dbReference>
<evidence type="ECO:0000256" key="2">
    <source>
        <dbReference type="ARBA" id="ARBA00022737"/>
    </source>
</evidence>
<evidence type="ECO:0000313" key="5">
    <source>
        <dbReference type="EMBL" id="ACO15199.1"/>
    </source>
</evidence>
<dbReference type="AlphaFoldDB" id="C1C1P6"/>
<gene>
    <name evidence="5" type="primary">SDF2</name>
</gene>
<name>C1C1P6_CALCM</name>
<feature type="domain" description="MIR" evidence="4">
    <location>
        <begin position="87"/>
        <end position="142"/>
    </location>
</feature>
<dbReference type="Gene3D" id="2.80.10.50">
    <property type="match status" value="1"/>
</dbReference>
<evidence type="ECO:0000256" key="1">
    <source>
        <dbReference type="ARBA" id="ARBA00022729"/>
    </source>
</evidence>
<evidence type="ECO:0000259" key="4">
    <source>
        <dbReference type="PROSITE" id="PS50919"/>
    </source>
</evidence>
<sequence length="216" mass="23690">MFREMRDLLLLLFLMLDVIHCSPPGGVTCGSSIKLLNVHHKVRLHSHEVKYGSGSGQQSVTGIDLKEDVNSHWVIKGPSPKTPCSRGEVIFCGQEIRLEHLNTKKNLRSHHFSSPLSNAQEVSAFGDGGNGDSGDVWTVVCDGKVWSRDGTVMLKHSDTSALLASSGQAFGRPISGQKEIVAVMMSDVSCRWKAAEGLYIHPNDFNPKKNVIRDEL</sequence>
<dbReference type="PANTHER" id="PTHR46809">
    <property type="entry name" value="STROMAL CELL-DERIVED FACTOR 2-LIKE PROTEIN"/>
    <property type="match status" value="1"/>
</dbReference>